<evidence type="ECO:0000256" key="1">
    <source>
        <dbReference type="SAM" id="Phobius"/>
    </source>
</evidence>
<accession>A0A6B9WTV3</accession>
<organism evidence="2 3">
    <name type="scientific">Escherichia phage mistaenkt</name>
    <dbReference type="NCBI Taxonomy" id="2696420"/>
    <lineage>
        <taxon>Viruses</taxon>
        <taxon>Duplodnaviria</taxon>
        <taxon>Heunggongvirae</taxon>
        <taxon>Uroviricota</taxon>
        <taxon>Caudoviricetes</taxon>
        <taxon>Andersonviridae</taxon>
        <taxon>Ounavirinae</taxon>
        <taxon>Mooglevirus</taxon>
        <taxon>Mooglevirus mistaenkt</taxon>
    </lineage>
</organism>
<keyword evidence="1" id="KW-0812">Transmembrane</keyword>
<gene>
    <name evidence="2" type="ORF">mistaenkt_6</name>
</gene>
<sequence length="49" mass="5840">MMTHTIETVFNNPVFSEMIFSFIMMLLVKIMKKAEKLHLKKKSIVNRIK</sequence>
<dbReference type="Proteomes" id="UP000464854">
    <property type="component" value="Segment"/>
</dbReference>
<evidence type="ECO:0000313" key="2">
    <source>
        <dbReference type="EMBL" id="QHR67894.1"/>
    </source>
</evidence>
<evidence type="ECO:0000313" key="3">
    <source>
        <dbReference type="Proteomes" id="UP000464854"/>
    </source>
</evidence>
<feature type="transmembrane region" description="Helical" evidence="1">
    <location>
        <begin position="12"/>
        <end position="31"/>
    </location>
</feature>
<proteinExistence type="predicted"/>
<dbReference type="EMBL" id="MN850587">
    <property type="protein sequence ID" value="QHR67894.1"/>
    <property type="molecule type" value="Genomic_DNA"/>
</dbReference>
<protein>
    <submittedName>
        <fullName evidence="2">Uncharacterized protein</fullName>
    </submittedName>
</protein>
<keyword evidence="1" id="KW-0472">Membrane</keyword>
<name>A0A6B9WTV3_9CAUD</name>
<keyword evidence="1" id="KW-1133">Transmembrane helix</keyword>
<reference evidence="3" key="1">
    <citation type="submission" date="2019-12" db="EMBL/GenBank/DDBJ databases">
        <authorList>
            <person name="Olsen N.S."/>
            <person name="Junco L.M.F."/>
            <person name="Kot W."/>
            <person name="Hansen L.H."/>
        </authorList>
    </citation>
    <scope>NUCLEOTIDE SEQUENCE [LARGE SCALE GENOMIC DNA]</scope>
</reference>
<keyword evidence="3" id="KW-1185">Reference proteome</keyword>